<evidence type="ECO:0000256" key="2">
    <source>
        <dbReference type="ARBA" id="ARBA00023015"/>
    </source>
</evidence>
<comment type="similarity">
    <text evidence="1">Belongs to the LysR transcriptional regulatory family.</text>
</comment>
<dbReference type="GO" id="GO:0003700">
    <property type="term" value="F:DNA-binding transcription factor activity"/>
    <property type="evidence" value="ECO:0007669"/>
    <property type="project" value="InterPro"/>
</dbReference>
<dbReference type="PANTHER" id="PTHR30126:SF39">
    <property type="entry name" value="HTH-TYPE TRANSCRIPTIONAL REGULATOR CYSL"/>
    <property type="match status" value="1"/>
</dbReference>
<keyword evidence="4" id="KW-0804">Transcription</keyword>
<evidence type="ECO:0000256" key="3">
    <source>
        <dbReference type="ARBA" id="ARBA00023125"/>
    </source>
</evidence>
<dbReference type="EMBL" id="RQJX01000002">
    <property type="protein sequence ID" value="RQN09597.1"/>
    <property type="molecule type" value="Genomic_DNA"/>
</dbReference>
<dbReference type="GO" id="GO:0000976">
    <property type="term" value="F:transcription cis-regulatory region binding"/>
    <property type="evidence" value="ECO:0007669"/>
    <property type="project" value="TreeGrafter"/>
</dbReference>
<dbReference type="Pfam" id="PF00126">
    <property type="entry name" value="HTH_1"/>
    <property type="match status" value="1"/>
</dbReference>
<evidence type="ECO:0000259" key="5">
    <source>
        <dbReference type="PROSITE" id="PS50931"/>
    </source>
</evidence>
<dbReference type="Pfam" id="PF03466">
    <property type="entry name" value="LysR_substrate"/>
    <property type="match status" value="1"/>
</dbReference>
<dbReference type="Proteomes" id="UP000275225">
    <property type="component" value="Unassembled WGS sequence"/>
</dbReference>
<keyword evidence="7" id="KW-1185">Reference proteome</keyword>
<sequence>MTPDLEGAEVLVAVDEYGSIGAAARRLGITQPAASARLRAMEARWGLTLVERSARGSQLTDEGRAVAGWGRAAFERVAALQAGLEALRGRHDRDLRVAASLTVAGYLVPRWLGELRARYQAATPQLMVVNSAAVVDRVREGTADLGFIETPDLPSDLAVRKVGEDALAVVAHPSHAWARRDRPVDRDELAQEPLVLREPGSGTRRTFEAALGASPQVAMEASSTASLVGAVIAGIAPGVVAERAVIAAVQNGDVVPVATIVDARRPLSVVWSRERRLSRTAEALVAIATAGSATMRP</sequence>
<dbReference type="InterPro" id="IPR000847">
    <property type="entry name" value="LysR_HTH_N"/>
</dbReference>
<dbReference type="OrthoDB" id="9808620at2"/>
<dbReference type="PANTHER" id="PTHR30126">
    <property type="entry name" value="HTH-TYPE TRANSCRIPTIONAL REGULATOR"/>
    <property type="match status" value="1"/>
</dbReference>
<proteinExistence type="inferred from homology"/>
<dbReference type="AlphaFoldDB" id="A0A3N6ZRA5"/>
<evidence type="ECO:0000256" key="4">
    <source>
        <dbReference type="ARBA" id="ARBA00023163"/>
    </source>
</evidence>
<protein>
    <submittedName>
        <fullName evidence="6">LysR family transcriptional regulator</fullName>
    </submittedName>
</protein>
<keyword evidence="3" id="KW-0238">DNA-binding</keyword>
<evidence type="ECO:0000313" key="7">
    <source>
        <dbReference type="Proteomes" id="UP000275225"/>
    </source>
</evidence>
<name>A0A3N6ZRA5_9ACTN</name>
<comment type="caution">
    <text evidence="6">The sequence shown here is derived from an EMBL/GenBank/DDBJ whole genome shotgun (WGS) entry which is preliminary data.</text>
</comment>
<evidence type="ECO:0000256" key="1">
    <source>
        <dbReference type="ARBA" id="ARBA00009437"/>
    </source>
</evidence>
<dbReference type="Gene3D" id="1.10.10.10">
    <property type="entry name" value="Winged helix-like DNA-binding domain superfamily/Winged helix DNA-binding domain"/>
    <property type="match status" value="1"/>
</dbReference>
<dbReference type="InterPro" id="IPR036390">
    <property type="entry name" value="WH_DNA-bd_sf"/>
</dbReference>
<dbReference type="InterPro" id="IPR005119">
    <property type="entry name" value="LysR_subst-bd"/>
</dbReference>
<dbReference type="SUPFAM" id="SSF53850">
    <property type="entry name" value="Periplasmic binding protein-like II"/>
    <property type="match status" value="1"/>
</dbReference>
<keyword evidence="2" id="KW-0805">Transcription regulation</keyword>
<organism evidence="6 7">
    <name type="scientific">Aeromicrobium camelliae</name>
    <dbReference type="NCBI Taxonomy" id="1538144"/>
    <lineage>
        <taxon>Bacteria</taxon>
        <taxon>Bacillati</taxon>
        <taxon>Actinomycetota</taxon>
        <taxon>Actinomycetes</taxon>
        <taxon>Propionibacteriales</taxon>
        <taxon>Nocardioidaceae</taxon>
        <taxon>Aeromicrobium</taxon>
    </lineage>
</organism>
<evidence type="ECO:0000313" key="6">
    <source>
        <dbReference type="EMBL" id="RQN09597.1"/>
    </source>
</evidence>
<accession>A0A3N6ZRA5</accession>
<dbReference type="SUPFAM" id="SSF46785">
    <property type="entry name" value="Winged helix' DNA-binding domain"/>
    <property type="match status" value="1"/>
</dbReference>
<dbReference type="PRINTS" id="PR00039">
    <property type="entry name" value="HTHLYSR"/>
</dbReference>
<dbReference type="RefSeq" id="WP_124235453.1">
    <property type="nucleotide sequence ID" value="NZ_JBHUFI010000006.1"/>
</dbReference>
<dbReference type="Gene3D" id="3.40.190.290">
    <property type="match status" value="1"/>
</dbReference>
<reference evidence="6 7" key="1">
    <citation type="submission" date="2018-11" db="EMBL/GenBank/DDBJ databases">
        <authorList>
            <person name="Li F."/>
        </authorList>
    </citation>
    <scope>NUCLEOTIDE SEQUENCE [LARGE SCALE GENOMIC DNA]</scope>
    <source>
        <strain evidence="6 7">YS17T</strain>
    </source>
</reference>
<feature type="domain" description="HTH lysR-type" evidence="5">
    <location>
        <begin position="3"/>
        <end position="60"/>
    </location>
</feature>
<gene>
    <name evidence="6" type="ORF">EHW97_01745</name>
</gene>
<dbReference type="PROSITE" id="PS50931">
    <property type="entry name" value="HTH_LYSR"/>
    <property type="match status" value="1"/>
</dbReference>
<dbReference type="InterPro" id="IPR036388">
    <property type="entry name" value="WH-like_DNA-bd_sf"/>
</dbReference>